<dbReference type="RefSeq" id="XP_029235866.1">
    <property type="nucleotide sequence ID" value="XM_029384400.1"/>
</dbReference>
<sequence length="402" mass="41165">MDQPTATSDSTLLPPPPIPQRMAMATVRCRAVCALAVLALLCGCCSTVCEEVAPTIPDAVGKVWLQVEVSCRRTDEELRWRLSGETVWQTCATVTEENVELLKKDCGWLCDSAAAMYNDSNCAVACATAAAGSDAVAFAMRFATDGKSDLYKRAVNASSRGTSLSGNPGICTSKATDQTTAEPTVKAPDRVGAAPTQQLQKGQHASQDAGGTERRKGASTMAQEPAPKGASAGVVGGSPAQGTGGESPAAAGGRPNGVTPEPNVPKESGFESTQNSKNGARGQTDAAERSEEGGGAERQTAEDGSSDWTDPAQPFVSTETIAQPQPPTKSPEHTASATRGESHAARPIGATQALVHNTTAKSNVTGNIVTNSSDGSGAITTPFVPTSLLLLLLVAALARATG</sequence>
<evidence type="ECO:0000256" key="1">
    <source>
        <dbReference type="SAM" id="MobiDB-lite"/>
    </source>
</evidence>
<feature type="chain" id="PRO_5018996771" evidence="2">
    <location>
        <begin position="48"/>
        <end position="402"/>
    </location>
</feature>
<feature type="compositionally biased region" description="Low complexity" evidence="1">
    <location>
        <begin position="225"/>
        <end position="240"/>
    </location>
</feature>
<protein>
    <submittedName>
        <fullName evidence="3">Mucin-like glycoprotein</fullName>
    </submittedName>
</protein>
<name>A0A422N584_TRYRA</name>
<dbReference type="Proteomes" id="UP000283634">
    <property type="component" value="Unassembled WGS sequence"/>
</dbReference>
<accession>A0A422N584</accession>
<proteinExistence type="predicted"/>
<dbReference type="AlphaFoldDB" id="A0A422N584"/>
<keyword evidence="2" id="KW-0732">Signal</keyword>
<feature type="compositionally biased region" description="Polar residues" evidence="1">
    <location>
        <begin position="173"/>
        <end position="182"/>
    </location>
</feature>
<gene>
    <name evidence="3" type="ORF">TraAM80_07618</name>
</gene>
<keyword evidence="4" id="KW-1185">Reference proteome</keyword>
<evidence type="ECO:0000256" key="2">
    <source>
        <dbReference type="SAM" id="SignalP"/>
    </source>
</evidence>
<feature type="compositionally biased region" description="Polar residues" evidence="1">
    <location>
        <begin position="195"/>
        <end position="206"/>
    </location>
</feature>
<feature type="region of interest" description="Disordered" evidence="1">
    <location>
        <begin position="158"/>
        <end position="344"/>
    </location>
</feature>
<organism evidence="3 4">
    <name type="scientific">Trypanosoma rangeli</name>
    <dbReference type="NCBI Taxonomy" id="5698"/>
    <lineage>
        <taxon>Eukaryota</taxon>
        <taxon>Discoba</taxon>
        <taxon>Euglenozoa</taxon>
        <taxon>Kinetoplastea</taxon>
        <taxon>Metakinetoplastina</taxon>
        <taxon>Trypanosomatida</taxon>
        <taxon>Trypanosomatidae</taxon>
        <taxon>Trypanosoma</taxon>
        <taxon>Herpetosoma</taxon>
    </lineage>
</organism>
<dbReference type="EMBL" id="MKGL01000316">
    <property type="protein sequence ID" value="RNF00610.1"/>
    <property type="molecule type" value="Genomic_DNA"/>
</dbReference>
<feature type="signal peptide" evidence="2">
    <location>
        <begin position="1"/>
        <end position="47"/>
    </location>
</feature>
<dbReference type="GeneID" id="40331551"/>
<reference evidence="3 4" key="1">
    <citation type="journal article" date="2018" name="BMC Genomics">
        <title>Genomic comparison of Trypanosoma conorhini and Trypanosoma rangeli to Trypanosoma cruzi strains of high and low virulence.</title>
        <authorList>
            <person name="Bradwell K.R."/>
            <person name="Koparde V.N."/>
            <person name="Matveyev A.V."/>
            <person name="Serrano M.G."/>
            <person name="Alves J.M."/>
            <person name="Parikh H."/>
            <person name="Huang B."/>
            <person name="Lee V."/>
            <person name="Espinosa-Alvarez O."/>
            <person name="Ortiz P.A."/>
            <person name="Costa-Martins A.G."/>
            <person name="Teixeira M.M."/>
            <person name="Buck G.A."/>
        </authorList>
    </citation>
    <scope>NUCLEOTIDE SEQUENCE [LARGE SCALE GENOMIC DNA]</scope>
    <source>
        <strain evidence="3 4">AM80</strain>
    </source>
</reference>
<comment type="caution">
    <text evidence="3">The sequence shown here is derived from an EMBL/GenBank/DDBJ whole genome shotgun (WGS) entry which is preliminary data.</text>
</comment>
<evidence type="ECO:0000313" key="4">
    <source>
        <dbReference type="Proteomes" id="UP000283634"/>
    </source>
</evidence>
<evidence type="ECO:0000313" key="3">
    <source>
        <dbReference type="EMBL" id="RNF00610.1"/>
    </source>
</evidence>